<dbReference type="AlphaFoldDB" id="A0ABD5CR40"/>
<dbReference type="EMBL" id="JAVIZN010000002">
    <property type="protein sequence ID" value="MDR6206347.1"/>
    <property type="molecule type" value="Genomic_DNA"/>
</dbReference>
<feature type="transmembrane region" description="Helical" evidence="1">
    <location>
        <begin position="20"/>
        <end position="39"/>
    </location>
</feature>
<proteinExistence type="predicted"/>
<sequence>MEQDKRVPLLNLIDRVSEILFGLLMAVTIMGSVSIASTSRDPARAATIAALGCNIAWGLVDAVMYLMRTATERTRIRRIAHKALGADANGARRLIADELPEHVRAITGDDELEGMRRRLQTIEPLRRHALGPRDFVEAAGIFALVVIATFPVVVPFLLLSDVKAAMNTSRGITVAMLFVLGVALGRYAEYLKPLRTGLAMALLGVVLIAAVKALGG</sequence>
<organism evidence="2 3">
    <name type="scientific">Paraburkholderia graminis</name>
    <dbReference type="NCBI Taxonomy" id="60548"/>
    <lineage>
        <taxon>Bacteria</taxon>
        <taxon>Pseudomonadati</taxon>
        <taxon>Pseudomonadota</taxon>
        <taxon>Betaproteobacteria</taxon>
        <taxon>Burkholderiales</taxon>
        <taxon>Burkholderiaceae</taxon>
        <taxon>Paraburkholderia</taxon>
    </lineage>
</organism>
<feature type="transmembrane region" description="Helical" evidence="1">
    <location>
        <begin position="45"/>
        <end position="67"/>
    </location>
</feature>
<evidence type="ECO:0000256" key="1">
    <source>
        <dbReference type="SAM" id="Phobius"/>
    </source>
</evidence>
<keyword evidence="1" id="KW-1133">Transmembrane helix</keyword>
<dbReference type="Proteomes" id="UP001245184">
    <property type="component" value="Unassembled WGS sequence"/>
</dbReference>
<feature type="transmembrane region" description="Helical" evidence="1">
    <location>
        <begin position="135"/>
        <end position="158"/>
    </location>
</feature>
<evidence type="ECO:0000313" key="3">
    <source>
        <dbReference type="Proteomes" id="UP001245184"/>
    </source>
</evidence>
<evidence type="ECO:0000313" key="2">
    <source>
        <dbReference type="EMBL" id="MDR6206347.1"/>
    </source>
</evidence>
<comment type="caution">
    <text evidence="2">The sequence shown here is derived from an EMBL/GenBank/DDBJ whole genome shotgun (WGS) entry which is preliminary data.</text>
</comment>
<protein>
    <submittedName>
        <fullName evidence="2">VIT1/CCC1 family predicted Fe2+/Mn2+ transporter</fullName>
    </submittedName>
</protein>
<gene>
    <name evidence="2" type="ORF">QF025_005067</name>
</gene>
<accession>A0ABD5CR40</accession>
<reference evidence="2 3" key="1">
    <citation type="submission" date="2023-08" db="EMBL/GenBank/DDBJ databases">
        <title>Genome sequencing of plant associated microbes to promote plant fitness in Sorghum bicolor and Oryza sativa.</title>
        <authorList>
            <person name="Coleman-Derr D."/>
        </authorList>
    </citation>
    <scope>NUCLEOTIDE SEQUENCE [LARGE SCALE GENOMIC DNA]</scope>
    <source>
        <strain evidence="2 3">SLBN-33</strain>
    </source>
</reference>
<keyword evidence="1" id="KW-0812">Transmembrane</keyword>
<dbReference type="RefSeq" id="WP_029965779.1">
    <property type="nucleotide sequence ID" value="NZ_ATXV01000001.1"/>
</dbReference>
<feature type="transmembrane region" description="Helical" evidence="1">
    <location>
        <begin position="164"/>
        <end position="185"/>
    </location>
</feature>
<feature type="transmembrane region" description="Helical" evidence="1">
    <location>
        <begin position="197"/>
        <end position="215"/>
    </location>
</feature>
<name>A0ABD5CR40_9BURK</name>
<keyword evidence="1" id="KW-0472">Membrane</keyword>